<proteinExistence type="inferred from homology"/>
<dbReference type="OrthoDB" id="5835829at2759"/>
<dbReference type="Proteomes" id="UP000324897">
    <property type="component" value="Chromosome 3"/>
</dbReference>
<accession>A0A5J9TK21</accession>
<dbReference type="EMBL" id="RWGY01000039">
    <property type="protein sequence ID" value="TVU11642.1"/>
    <property type="molecule type" value="Genomic_DNA"/>
</dbReference>
<dbReference type="PANTHER" id="PTHR48047:SF55">
    <property type="entry name" value="GLYCOSYLTRANSFERASE"/>
    <property type="match status" value="1"/>
</dbReference>
<keyword evidence="3" id="KW-1185">Reference proteome</keyword>
<feature type="non-terminal residue" evidence="2">
    <location>
        <position position="1"/>
    </location>
</feature>
<comment type="caution">
    <text evidence="2">The sequence shown here is derived from an EMBL/GenBank/DDBJ whole genome shotgun (WGS) entry which is preliminary data.</text>
</comment>
<evidence type="ECO:0000313" key="3">
    <source>
        <dbReference type="Proteomes" id="UP000324897"/>
    </source>
</evidence>
<evidence type="ECO:0000256" key="1">
    <source>
        <dbReference type="ARBA" id="ARBA00009995"/>
    </source>
</evidence>
<dbReference type="Gramene" id="TVU11642">
    <property type="protein sequence ID" value="TVU11642"/>
    <property type="gene ID" value="EJB05_45239"/>
</dbReference>
<dbReference type="SUPFAM" id="SSF53756">
    <property type="entry name" value="UDP-Glycosyltransferase/glycogen phosphorylase"/>
    <property type="match status" value="1"/>
</dbReference>
<protein>
    <submittedName>
        <fullName evidence="2">Uncharacterized protein</fullName>
    </submittedName>
</protein>
<organism evidence="2 3">
    <name type="scientific">Eragrostis curvula</name>
    <name type="common">weeping love grass</name>
    <dbReference type="NCBI Taxonomy" id="38414"/>
    <lineage>
        <taxon>Eukaryota</taxon>
        <taxon>Viridiplantae</taxon>
        <taxon>Streptophyta</taxon>
        <taxon>Embryophyta</taxon>
        <taxon>Tracheophyta</taxon>
        <taxon>Spermatophyta</taxon>
        <taxon>Magnoliopsida</taxon>
        <taxon>Liliopsida</taxon>
        <taxon>Poales</taxon>
        <taxon>Poaceae</taxon>
        <taxon>PACMAD clade</taxon>
        <taxon>Chloridoideae</taxon>
        <taxon>Eragrostideae</taxon>
        <taxon>Eragrostidinae</taxon>
        <taxon>Eragrostis</taxon>
    </lineage>
</organism>
<gene>
    <name evidence="2" type="ORF">EJB05_45239</name>
</gene>
<evidence type="ECO:0000313" key="2">
    <source>
        <dbReference type="EMBL" id="TVU11642.1"/>
    </source>
</evidence>
<dbReference type="PANTHER" id="PTHR48047">
    <property type="entry name" value="GLYCOSYLTRANSFERASE"/>
    <property type="match status" value="1"/>
</dbReference>
<comment type="similarity">
    <text evidence="1">Belongs to the UDP-glycosyltransferase family.</text>
</comment>
<reference evidence="2 3" key="1">
    <citation type="journal article" date="2019" name="Sci. Rep.">
        <title>A high-quality genome of Eragrostis curvula grass provides insights into Poaceae evolution and supports new strategies to enhance forage quality.</title>
        <authorList>
            <person name="Carballo J."/>
            <person name="Santos B.A.C.M."/>
            <person name="Zappacosta D."/>
            <person name="Garbus I."/>
            <person name="Selva J.P."/>
            <person name="Gallo C.A."/>
            <person name="Diaz A."/>
            <person name="Albertini E."/>
            <person name="Caccamo M."/>
            <person name="Echenique V."/>
        </authorList>
    </citation>
    <scope>NUCLEOTIDE SEQUENCE [LARGE SCALE GENOMIC DNA]</scope>
    <source>
        <strain evidence="3">cv. Victoria</strain>
        <tissue evidence="2">Leaf</tissue>
    </source>
</reference>
<dbReference type="Gene3D" id="3.40.50.2000">
    <property type="entry name" value="Glycogen Phosphorylase B"/>
    <property type="match status" value="1"/>
</dbReference>
<name>A0A5J9TK21_9POAL</name>
<dbReference type="AlphaFoldDB" id="A0A5J9TK21"/>
<sequence>MAAAAAAPHVLVVPYPARGHVQALLDLASLLAARGVRLTVVTTPATAHLLAPLVAEHPALVRPLSFPSAADHDTSGPAPVGTDIHALGAALRAPLGDWLTKRSRNGDEDEERVVAVISDFFCGWTQPLAAAAGVPRLVFSPSGLLATAATHSLFRRAPRPPATGDNASGSGYAVSFPDLPGAPAFPWPQISRMYRSCVEGAGAGGEHAEAIKDNFLWNLESAAFVCNTCSPIEGRYLDAQPLVDMAGKRVWAVGPVAPGPPGGDASGDDVIAWLDAFPDSSVAARAGELKARVVEAVKEGGSSRLELDGLVQELRELAGGK</sequence>
<dbReference type="GO" id="GO:0035251">
    <property type="term" value="F:UDP-glucosyltransferase activity"/>
    <property type="evidence" value="ECO:0007669"/>
    <property type="project" value="TreeGrafter"/>
</dbReference>